<dbReference type="AlphaFoldDB" id="W1P2U2"/>
<evidence type="ECO:0000256" key="1">
    <source>
        <dbReference type="SAM" id="MobiDB-lite"/>
    </source>
</evidence>
<reference evidence="3" key="1">
    <citation type="journal article" date="2013" name="Science">
        <title>The Amborella genome and the evolution of flowering plants.</title>
        <authorList>
            <consortium name="Amborella Genome Project"/>
        </authorList>
    </citation>
    <scope>NUCLEOTIDE SEQUENCE [LARGE SCALE GENOMIC DNA]</scope>
</reference>
<gene>
    <name evidence="2" type="ORF">AMTR_s00045p00216580</name>
</gene>
<feature type="compositionally biased region" description="Polar residues" evidence="1">
    <location>
        <begin position="1"/>
        <end position="15"/>
    </location>
</feature>
<proteinExistence type="predicted"/>
<accession>W1P2U2</accession>
<protein>
    <submittedName>
        <fullName evidence="2">Uncharacterized protein</fullName>
    </submittedName>
</protein>
<dbReference type="HOGENOM" id="CLU_1962534_0_0_1"/>
<keyword evidence="3" id="KW-1185">Reference proteome</keyword>
<evidence type="ECO:0000313" key="2">
    <source>
        <dbReference type="EMBL" id="ERN02223.1"/>
    </source>
</evidence>
<sequence length="128" mass="14898">MVQPSVPSYNNNISNPPKDLLQPQDHEEEEVILAREPQYIMRHRGYADQLIRAVQASTTMLAEALTLRQKWYPEVYNRINNVFEMLFIFVPVDMVVEARMEILQRQVNDEVVQEDGEQDVVGESSRHA</sequence>
<dbReference type="Gramene" id="ERN02223">
    <property type="protein sequence ID" value="ERN02223"/>
    <property type="gene ID" value="AMTR_s00045p00216580"/>
</dbReference>
<organism evidence="2 3">
    <name type="scientific">Amborella trichopoda</name>
    <dbReference type="NCBI Taxonomy" id="13333"/>
    <lineage>
        <taxon>Eukaryota</taxon>
        <taxon>Viridiplantae</taxon>
        <taxon>Streptophyta</taxon>
        <taxon>Embryophyta</taxon>
        <taxon>Tracheophyta</taxon>
        <taxon>Spermatophyta</taxon>
        <taxon>Magnoliopsida</taxon>
        <taxon>Amborellales</taxon>
        <taxon>Amborellaceae</taxon>
        <taxon>Amborella</taxon>
    </lineage>
</organism>
<dbReference type="Proteomes" id="UP000017836">
    <property type="component" value="Unassembled WGS sequence"/>
</dbReference>
<evidence type="ECO:0000313" key="3">
    <source>
        <dbReference type="Proteomes" id="UP000017836"/>
    </source>
</evidence>
<name>W1P2U2_AMBTC</name>
<feature type="region of interest" description="Disordered" evidence="1">
    <location>
        <begin position="1"/>
        <end position="24"/>
    </location>
</feature>
<dbReference type="EMBL" id="KI394661">
    <property type="protein sequence ID" value="ERN02223.1"/>
    <property type="molecule type" value="Genomic_DNA"/>
</dbReference>